<reference evidence="2 3" key="1">
    <citation type="submission" date="2018-06" db="EMBL/GenBank/DDBJ databases">
        <title>Halonotius sp. F13-13 a new haloarchaeeon isolated from a solar saltern from Isla Cristina, Huelva, Spain.</title>
        <authorList>
            <person name="Duran-Viseras A."/>
            <person name="Sanchez-Porro C."/>
            <person name="Ventosa A."/>
        </authorList>
    </citation>
    <scope>NUCLEOTIDE SEQUENCE [LARGE SCALE GENOMIC DNA]</scope>
    <source>
        <strain evidence="2 3">F13-13</strain>
    </source>
</reference>
<dbReference type="Proteomes" id="UP000276588">
    <property type="component" value="Unassembled WGS sequence"/>
</dbReference>
<dbReference type="PROSITE" id="PS50404">
    <property type="entry name" value="GST_NTER"/>
    <property type="match status" value="1"/>
</dbReference>
<dbReference type="CDD" id="cd02976">
    <property type="entry name" value="NrdH"/>
    <property type="match status" value="1"/>
</dbReference>
<dbReference type="Gene3D" id="3.40.30.10">
    <property type="entry name" value="Glutaredoxin"/>
    <property type="match status" value="1"/>
</dbReference>
<dbReference type="Pfam" id="PF13417">
    <property type="entry name" value="GST_N_3"/>
    <property type="match status" value="1"/>
</dbReference>
<evidence type="ECO:0000259" key="1">
    <source>
        <dbReference type="PROSITE" id="PS50404"/>
    </source>
</evidence>
<evidence type="ECO:0000313" key="3">
    <source>
        <dbReference type="Proteomes" id="UP000276588"/>
    </source>
</evidence>
<sequence length="118" mass="13307">MHMNTSQTDVTQLSHPGYASSIHSRGTYKIHSAESQIMAEFTLYDRPDCPYSKRVRRVLDVLSVDYEEIVVPDDKDDRNELEAATGQRGIPALVDDELPDGYIADSGDISAYLKEHYN</sequence>
<dbReference type="EMBL" id="QKNY01000009">
    <property type="protein sequence ID" value="RJX43344.1"/>
    <property type="molecule type" value="Genomic_DNA"/>
</dbReference>
<comment type="caution">
    <text evidence="2">The sequence shown here is derived from an EMBL/GenBank/DDBJ whole genome shotgun (WGS) entry which is preliminary data.</text>
</comment>
<dbReference type="PROSITE" id="PS51354">
    <property type="entry name" value="GLUTAREDOXIN_2"/>
    <property type="match status" value="1"/>
</dbReference>
<protein>
    <recommendedName>
        <fullName evidence="1">GST N-terminal domain-containing protein</fullName>
    </recommendedName>
</protein>
<evidence type="ECO:0000313" key="2">
    <source>
        <dbReference type="EMBL" id="RJX43344.1"/>
    </source>
</evidence>
<organism evidence="2 3">
    <name type="scientific">Halonotius aquaticus</name>
    <dbReference type="NCBI Taxonomy" id="2216978"/>
    <lineage>
        <taxon>Archaea</taxon>
        <taxon>Methanobacteriati</taxon>
        <taxon>Methanobacteriota</taxon>
        <taxon>Stenosarchaea group</taxon>
        <taxon>Halobacteria</taxon>
        <taxon>Halobacteriales</taxon>
        <taxon>Haloferacaceae</taxon>
        <taxon>Halonotius</taxon>
    </lineage>
</organism>
<gene>
    <name evidence="2" type="ORF">DM826_06980</name>
</gene>
<name>A0A3A6PS62_9EURY</name>
<dbReference type="InterPro" id="IPR036249">
    <property type="entry name" value="Thioredoxin-like_sf"/>
</dbReference>
<dbReference type="SUPFAM" id="SSF52833">
    <property type="entry name" value="Thioredoxin-like"/>
    <property type="match status" value="1"/>
</dbReference>
<proteinExistence type="predicted"/>
<accession>A0A3A6PS62</accession>
<feature type="domain" description="GST N-terminal" evidence="1">
    <location>
        <begin position="39"/>
        <end position="118"/>
    </location>
</feature>
<dbReference type="InterPro" id="IPR004045">
    <property type="entry name" value="Glutathione_S-Trfase_N"/>
</dbReference>
<dbReference type="AlphaFoldDB" id="A0A3A6PS62"/>
<keyword evidence="3" id="KW-1185">Reference proteome</keyword>